<keyword evidence="3 6" id="KW-0812">Transmembrane</keyword>
<dbReference type="RefSeq" id="WP_229681940.1">
    <property type="nucleotide sequence ID" value="NZ_BAABJU010000010.1"/>
</dbReference>
<dbReference type="EMBL" id="JAAMPA010000001">
    <property type="protein sequence ID" value="NIH66116.1"/>
    <property type="molecule type" value="Genomic_DNA"/>
</dbReference>
<evidence type="ECO:0000256" key="6">
    <source>
        <dbReference type="RuleBase" id="RU363032"/>
    </source>
</evidence>
<reference evidence="11" key="2">
    <citation type="journal article" date="2019" name="Int. J. Syst. Evol. Microbiol.">
        <title>The Global Catalogue of Microorganisms (GCM) 10K type strain sequencing project: providing services to taxonomists for standard genome sequencing and annotation.</title>
        <authorList>
            <consortium name="The Broad Institute Genomics Platform"/>
            <consortium name="The Broad Institute Genome Sequencing Center for Infectious Disease"/>
            <person name="Wu L."/>
            <person name="Ma J."/>
        </authorList>
    </citation>
    <scope>NUCLEOTIDE SEQUENCE [LARGE SCALE GENOMIC DNA]</scope>
    <source>
        <strain evidence="11">CGMCC 4.5581</strain>
    </source>
</reference>
<dbReference type="CDD" id="cd06261">
    <property type="entry name" value="TM_PBP2"/>
    <property type="match status" value="1"/>
</dbReference>
<evidence type="ECO:0000259" key="7">
    <source>
        <dbReference type="PROSITE" id="PS50928"/>
    </source>
</evidence>
<keyword evidence="2 6" id="KW-0813">Transport</keyword>
<feature type="transmembrane region" description="Helical" evidence="6">
    <location>
        <begin position="32"/>
        <end position="52"/>
    </location>
</feature>
<dbReference type="Proteomes" id="UP000648663">
    <property type="component" value="Unassembled WGS sequence"/>
</dbReference>
<comment type="similarity">
    <text evidence="6">Belongs to the binding-protein-dependent transport system permease family.</text>
</comment>
<feature type="transmembrane region" description="Helical" evidence="6">
    <location>
        <begin position="93"/>
        <end position="112"/>
    </location>
</feature>
<proteinExistence type="inferred from homology"/>
<evidence type="ECO:0000256" key="3">
    <source>
        <dbReference type="ARBA" id="ARBA00022692"/>
    </source>
</evidence>
<comment type="caution">
    <text evidence="9">The sequence shown here is derived from an EMBL/GenBank/DDBJ whole genome shotgun (WGS) entry which is preliminary data.</text>
</comment>
<keyword evidence="11" id="KW-1185">Reference proteome</keyword>
<dbReference type="InterPro" id="IPR000515">
    <property type="entry name" value="MetI-like"/>
</dbReference>
<evidence type="ECO:0000256" key="1">
    <source>
        <dbReference type="ARBA" id="ARBA00004141"/>
    </source>
</evidence>
<comment type="subcellular location">
    <subcellularLocation>
        <location evidence="6">Cell membrane</location>
        <topology evidence="6">Multi-pass membrane protein</topology>
    </subcellularLocation>
    <subcellularLocation>
        <location evidence="1">Membrane</location>
        <topology evidence="1">Multi-pass membrane protein</topology>
    </subcellularLocation>
</comment>
<reference evidence="8" key="1">
    <citation type="journal article" date="2014" name="Int. J. Syst. Evol. Microbiol.">
        <title>Complete genome of a new Firmicutes species belonging to the dominant human colonic microbiota ('Ruminococcus bicirculans') reveals two chromosomes and a selective capacity to utilize plant glucans.</title>
        <authorList>
            <consortium name="NISC Comparative Sequencing Program"/>
            <person name="Wegmann U."/>
            <person name="Louis P."/>
            <person name="Goesmann A."/>
            <person name="Henrissat B."/>
            <person name="Duncan S.H."/>
            <person name="Flint H.J."/>
        </authorList>
    </citation>
    <scope>NUCLEOTIDE SEQUENCE</scope>
    <source>
        <strain evidence="8">CGMCC 4.5581</strain>
    </source>
</reference>
<dbReference type="GO" id="GO:0055085">
    <property type="term" value="P:transmembrane transport"/>
    <property type="evidence" value="ECO:0007669"/>
    <property type="project" value="InterPro"/>
</dbReference>
<evidence type="ECO:0000256" key="2">
    <source>
        <dbReference type="ARBA" id="ARBA00022448"/>
    </source>
</evidence>
<reference evidence="8" key="4">
    <citation type="submission" date="2024-05" db="EMBL/GenBank/DDBJ databases">
        <authorList>
            <person name="Sun Q."/>
            <person name="Zhou Y."/>
        </authorList>
    </citation>
    <scope>NUCLEOTIDE SEQUENCE</scope>
    <source>
        <strain evidence="8">CGMCC 4.5581</strain>
    </source>
</reference>
<dbReference type="Gene3D" id="1.10.3720.10">
    <property type="entry name" value="MetI-like"/>
    <property type="match status" value="1"/>
</dbReference>
<reference evidence="9 10" key="3">
    <citation type="submission" date="2020-02" db="EMBL/GenBank/DDBJ databases">
        <title>Sequencing the genomes of 1000 actinobacteria strains.</title>
        <authorList>
            <person name="Klenk H.-P."/>
        </authorList>
    </citation>
    <scope>NUCLEOTIDE SEQUENCE [LARGE SCALE GENOMIC DNA]</scope>
    <source>
        <strain evidence="9 10">DSM 45201</strain>
    </source>
</reference>
<feature type="transmembrane region" description="Helical" evidence="6">
    <location>
        <begin position="144"/>
        <end position="171"/>
    </location>
</feature>
<sequence>MTSPGGSAPWDLFGYFADHRDEVLALLWSHTWLSVLPVVFGLLLSLPIGWLARRYRWAYPPIVSVTGLLYTIPSLALFVVMPTVLGTQILDPVNVVIALTVYTVALLVRVVADGLAAVPDDVLQSATAMGLTRFQRLRSVELPLAVPVIAAGLRVATVANVSLVAIAATIGIPQLGQLFITGFQLSVTGPYYPPIALGIVLCVLLALALDALIVLGSRLLTPWQRGAVAR</sequence>
<dbReference type="AlphaFoldDB" id="A0A846LEK4"/>
<dbReference type="GO" id="GO:0031460">
    <property type="term" value="P:glycine betaine transport"/>
    <property type="evidence" value="ECO:0007669"/>
    <property type="project" value="TreeGrafter"/>
</dbReference>
<evidence type="ECO:0000313" key="10">
    <source>
        <dbReference type="Proteomes" id="UP000552836"/>
    </source>
</evidence>
<dbReference type="GO" id="GO:0005886">
    <property type="term" value="C:plasma membrane"/>
    <property type="evidence" value="ECO:0007669"/>
    <property type="project" value="UniProtKB-SubCell"/>
</dbReference>
<dbReference type="InterPro" id="IPR035906">
    <property type="entry name" value="MetI-like_sf"/>
</dbReference>
<evidence type="ECO:0000313" key="8">
    <source>
        <dbReference type="EMBL" id="GGL61203.1"/>
    </source>
</evidence>
<dbReference type="SUPFAM" id="SSF161098">
    <property type="entry name" value="MetI-like"/>
    <property type="match status" value="1"/>
</dbReference>
<dbReference type="EMBL" id="BMMI01000003">
    <property type="protein sequence ID" value="GGL61203.1"/>
    <property type="molecule type" value="Genomic_DNA"/>
</dbReference>
<dbReference type="PANTHER" id="PTHR30177">
    <property type="entry name" value="GLYCINE BETAINE/L-PROLINE TRANSPORT SYSTEM PERMEASE PROTEIN PROW"/>
    <property type="match status" value="1"/>
</dbReference>
<feature type="transmembrane region" description="Helical" evidence="6">
    <location>
        <begin position="191"/>
        <end position="215"/>
    </location>
</feature>
<keyword evidence="5 6" id="KW-0472">Membrane</keyword>
<dbReference type="PANTHER" id="PTHR30177:SF4">
    <property type="entry name" value="OSMOPROTECTANT IMPORT PERMEASE PROTEIN OSMW"/>
    <property type="match status" value="1"/>
</dbReference>
<evidence type="ECO:0000256" key="4">
    <source>
        <dbReference type="ARBA" id="ARBA00022989"/>
    </source>
</evidence>
<evidence type="ECO:0000313" key="11">
    <source>
        <dbReference type="Proteomes" id="UP000648663"/>
    </source>
</evidence>
<protein>
    <submittedName>
        <fullName evidence="8">Glycine/betaine ABC transporter permease</fullName>
    </submittedName>
    <submittedName>
        <fullName evidence="9">Osmoprotectant transport system permease protein</fullName>
    </submittedName>
</protein>
<name>A0A846LEK4_9ACTN</name>
<dbReference type="InterPro" id="IPR051204">
    <property type="entry name" value="ABC_transp_perm/SBD"/>
</dbReference>
<gene>
    <name evidence="9" type="ORF">FB380_000562</name>
    <name evidence="8" type="ORF">GCM10011589_16590</name>
</gene>
<keyword evidence="4 6" id="KW-1133">Transmembrane helix</keyword>
<dbReference type="Proteomes" id="UP000552836">
    <property type="component" value="Unassembled WGS sequence"/>
</dbReference>
<evidence type="ECO:0000313" key="9">
    <source>
        <dbReference type="EMBL" id="NIH66116.1"/>
    </source>
</evidence>
<accession>A0A846LEK4</accession>
<dbReference type="PROSITE" id="PS50928">
    <property type="entry name" value="ABC_TM1"/>
    <property type="match status" value="1"/>
</dbReference>
<feature type="domain" description="ABC transmembrane type-1" evidence="7">
    <location>
        <begin position="27"/>
        <end position="213"/>
    </location>
</feature>
<dbReference type="Pfam" id="PF00528">
    <property type="entry name" value="BPD_transp_1"/>
    <property type="match status" value="1"/>
</dbReference>
<feature type="transmembrane region" description="Helical" evidence="6">
    <location>
        <begin position="59"/>
        <end position="81"/>
    </location>
</feature>
<evidence type="ECO:0000256" key="5">
    <source>
        <dbReference type="ARBA" id="ARBA00023136"/>
    </source>
</evidence>
<organism evidence="9 10">
    <name type="scientific">Modestobacter marinus</name>
    <dbReference type="NCBI Taxonomy" id="477641"/>
    <lineage>
        <taxon>Bacteria</taxon>
        <taxon>Bacillati</taxon>
        <taxon>Actinomycetota</taxon>
        <taxon>Actinomycetes</taxon>
        <taxon>Geodermatophilales</taxon>
        <taxon>Geodermatophilaceae</taxon>
        <taxon>Modestobacter</taxon>
    </lineage>
</organism>